<reference evidence="2 3" key="1">
    <citation type="journal article" date="2018" name="Front. Plant Sci.">
        <title>Red Clover (Trifolium pratense) and Zigzag Clover (T. medium) - A Picture of Genomic Similarities and Differences.</title>
        <authorList>
            <person name="Dluhosova J."/>
            <person name="Istvanek J."/>
            <person name="Nedelnik J."/>
            <person name="Repkova J."/>
        </authorList>
    </citation>
    <scope>NUCLEOTIDE SEQUENCE [LARGE SCALE GENOMIC DNA]</scope>
    <source>
        <strain evidence="3">cv. 10/8</strain>
        <tissue evidence="2">Leaf</tissue>
    </source>
</reference>
<proteinExistence type="predicted"/>
<comment type="caution">
    <text evidence="2">The sequence shown here is derived from an EMBL/GenBank/DDBJ whole genome shotgun (WGS) entry which is preliminary data.</text>
</comment>
<protein>
    <submittedName>
        <fullName evidence="2">Uncharacterized protein</fullName>
    </submittedName>
</protein>
<dbReference type="EMBL" id="LXQA010024296">
    <property type="protein sequence ID" value="MCH93159.1"/>
    <property type="molecule type" value="Genomic_DNA"/>
</dbReference>
<sequence>HFAPATLKRTKLEATQASSPALRSRKPKGESRSGSKGLLAQGPRAAKMQVGKLFVSRHFLPLKKARFAE</sequence>
<evidence type="ECO:0000256" key="1">
    <source>
        <dbReference type="SAM" id="MobiDB-lite"/>
    </source>
</evidence>
<evidence type="ECO:0000313" key="3">
    <source>
        <dbReference type="Proteomes" id="UP000265520"/>
    </source>
</evidence>
<name>A0A392N1T5_9FABA</name>
<dbReference type="AlphaFoldDB" id="A0A392N1T5"/>
<feature type="region of interest" description="Disordered" evidence="1">
    <location>
        <begin position="1"/>
        <end position="45"/>
    </location>
</feature>
<dbReference type="Proteomes" id="UP000265520">
    <property type="component" value="Unassembled WGS sequence"/>
</dbReference>
<keyword evidence="3" id="KW-1185">Reference proteome</keyword>
<evidence type="ECO:0000313" key="2">
    <source>
        <dbReference type="EMBL" id="MCH93159.1"/>
    </source>
</evidence>
<feature type="non-terminal residue" evidence="2">
    <location>
        <position position="1"/>
    </location>
</feature>
<organism evidence="2 3">
    <name type="scientific">Trifolium medium</name>
    <dbReference type="NCBI Taxonomy" id="97028"/>
    <lineage>
        <taxon>Eukaryota</taxon>
        <taxon>Viridiplantae</taxon>
        <taxon>Streptophyta</taxon>
        <taxon>Embryophyta</taxon>
        <taxon>Tracheophyta</taxon>
        <taxon>Spermatophyta</taxon>
        <taxon>Magnoliopsida</taxon>
        <taxon>eudicotyledons</taxon>
        <taxon>Gunneridae</taxon>
        <taxon>Pentapetalae</taxon>
        <taxon>rosids</taxon>
        <taxon>fabids</taxon>
        <taxon>Fabales</taxon>
        <taxon>Fabaceae</taxon>
        <taxon>Papilionoideae</taxon>
        <taxon>50 kb inversion clade</taxon>
        <taxon>NPAAA clade</taxon>
        <taxon>Hologalegina</taxon>
        <taxon>IRL clade</taxon>
        <taxon>Trifolieae</taxon>
        <taxon>Trifolium</taxon>
    </lineage>
</organism>
<accession>A0A392N1T5</accession>